<evidence type="ECO:0000313" key="2">
    <source>
        <dbReference type="EMBL" id="KAJ8031727.1"/>
    </source>
</evidence>
<evidence type="ECO:0000259" key="1">
    <source>
        <dbReference type="Pfam" id="PF14291"/>
    </source>
</evidence>
<dbReference type="AlphaFoldDB" id="A0A9Q1BRW7"/>
<comment type="caution">
    <text evidence="2">The sequence shown here is derived from an EMBL/GenBank/DDBJ whole genome shotgun (WGS) entry which is preliminary data.</text>
</comment>
<dbReference type="PANTHER" id="PTHR45749:SF14">
    <property type="entry name" value="TTF-TYPE DOMAIN-CONTAINING PROTEIN"/>
    <property type="match status" value="1"/>
</dbReference>
<dbReference type="InterPro" id="IPR012337">
    <property type="entry name" value="RNaseH-like_sf"/>
</dbReference>
<keyword evidence="3" id="KW-1185">Reference proteome</keyword>
<dbReference type="PANTHER" id="PTHR45749">
    <property type="match status" value="1"/>
</dbReference>
<dbReference type="EMBL" id="JAIZAY010000012">
    <property type="protein sequence ID" value="KAJ8031727.1"/>
    <property type="molecule type" value="Genomic_DNA"/>
</dbReference>
<dbReference type="OrthoDB" id="10064879at2759"/>
<protein>
    <submittedName>
        <fullName evidence="2">52 kDa repressor of the inhibitor of the protein kinase</fullName>
    </submittedName>
</protein>
<gene>
    <name evidence="2" type="ORF">HOLleu_25016</name>
</gene>
<dbReference type="InterPro" id="IPR025398">
    <property type="entry name" value="DUF4371"/>
</dbReference>
<sequence length="189" mass="21693">MADAILRDIIKDIKQRHVYCIMVDETADISQIEQMSVCFHTVTESLEEEENFVGFYSLERCDAETIFIAMRDVLLRFGMSLQNCRTQSYDGAATFQGSLTGVARRISEIEPRAVNTHYYMHCVNLAVQDVASTVPFMRDFLQLVQELTTFQRDSPKRNAIAKPFAEELQCTHTHVRPLCPTRFTVNSKQ</sequence>
<evidence type="ECO:0000313" key="3">
    <source>
        <dbReference type="Proteomes" id="UP001152320"/>
    </source>
</evidence>
<proteinExistence type="predicted"/>
<organism evidence="2 3">
    <name type="scientific">Holothuria leucospilota</name>
    <name type="common">Black long sea cucumber</name>
    <name type="synonym">Mertensiothuria leucospilota</name>
    <dbReference type="NCBI Taxonomy" id="206669"/>
    <lineage>
        <taxon>Eukaryota</taxon>
        <taxon>Metazoa</taxon>
        <taxon>Echinodermata</taxon>
        <taxon>Eleutherozoa</taxon>
        <taxon>Echinozoa</taxon>
        <taxon>Holothuroidea</taxon>
        <taxon>Aspidochirotacea</taxon>
        <taxon>Aspidochirotida</taxon>
        <taxon>Holothuriidae</taxon>
        <taxon>Holothuria</taxon>
    </lineage>
</organism>
<name>A0A9Q1BRW7_HOLLE</name>
<dbReference type="SUPFAM" id="SSF53098">
    <property type="entry name" value="Ribonuclease H-like"/>
    <property type="match status" value="1"/>
</dbReference>
<feature type="domain" description="DUF4371" evidence="1">
    <location>
        <begin position="5"/>
        <end position="101"/>
    </location>
</feature>
<dbReference type="Pfam" id="PF14291">
    <property type="entry name" value="DUF4371"/>
    <property type="match status" value="1"/>
</dbReference>
<reference evidence="2" key="1">
    <citation type="submission" date="2021-10" db="EMBL/GenBank/DDBJ databases">
        <title>Tropical sea cucumber genome reveals ecological adaptation and Cuvierian tubules defense mechanism.</title>
        <authorList>
            <person name="Chen T."/>
        </authorList>
    </citation>
    <scope>NUCLEOTIDE SEQUENCE</scope>
    <source>
        <strain evidence="2">Nanhai2018</strain>
        <tissue evidence="2">Muscle</tissue>
    </source>
</reference>
<dbReference type="Proteomes" id="UP001152320">
    <property type="component" value="Chromosome 12"/>
</dbReference>
<accession>A0A9Q1BRW7</accession>